<dbReference type="GO" id="GO:0008299">
    <property type="term" value="P:isoprenoid biosynthetic process"/>
    <property type="evidence" value="ECO:0007669"/>
    <property type="project" value="UniProtKB-ARBA"/>
</dbReference>
<reference evidence="4" key="1">
    <citation type="submission" date="2017-02" db="EMBL/GenBank/DDBJ databases">
        <authorList>
            <person name="Dridi B."/>
        </authorList>
    </citation>
    <scope>NUCLEOTIDE SEQUENCE [LARGE SCALE GENOMIC DNA]</scope>
    <source>
        <strain evidence="4">EB411</strain>
    </source>
</reference>
<dbReference type="InterPro" id="IPR008949">
    <property type="entry name" value="Isoprenoid_synthase_dom_sf"/>
</dbReference>
<dbReference type="SFLD" id="SFLDS00005">
    <property type="entry name" value="Isoprenoid_Synthase_Type_I"/>
    <property type="match status" value="1"/>
</dbReference>
<keyword evidence="4" id="KW-1185">Reference proteome</keyword>
<dbReference type="PROSITE" id="PS01045">
    <property type="entry name" value="SQUALEN_PHYTOEN_SYN_2"/>
    <property type="match status" value="1"/>
</dbReference>
<organism evidence="3 4">
    <name type="scientific">Mycetocola reblochoni REB411</name>
    <dbReference type="NCBI Taxonomy" id="1255698"/>
    <lineage>
        <taxon>Bacteria</taxon>
        <taxon>Bacillati</taxon>
        <taxon>Actinomycetota</taxon>
        <taxon>Actinomycetes</taxon>
        <taxon>Micrococcales</taxon>
        <taxon>Microbacteriaceae</taxon>
        <taxon>Mycetocola</taxon>
    </lineage>
</organism>
<dbReference type="PANTHER" id="PTHR31480">
    <property type="entry name" value="BIFUNCTIONAL LYCOPENE CYCLASE/PHYTOENE SYNTHASE"/>
    <property type="match status" value="1"/>
</dbReference>
<dbReference type="InterPro" id="IPR002060">
    <property type="entry name" value="Squ/phyt_synthse"/>
</dbReference>
<protein>
    <submittedName>
        <fullName evidence="3">Phytoene synthase</fullName>
        <ecNumber evidence="3">2.5.1.32</ecNumber>
    </submittedName>
</protein>
<proteinExistence type="predicted"/>
<dbReference type="GO" id="GO:0004311">
    <property type="term" value="F:geranylgeranyl diphosphate synthase activity"/>
    <property type="evidence" value="ECO:0007669"/>
    <property type="project" value="InterPro"/>
</dbReference>
<keyword evidence="2 3" id="KW-0808">Transferase</keyword>
<comment type="pathway">
    <text evidence="1">Carotenoid biosynthesis; phytoene biosynthesis.</text>
</comment>
<evidence type="ECO:0000313" key="3">
    <source>
        <dbReference type="EMBL" id="SJN15696.1"/>
    </source>
</evidence>
<evidence type="ECO:0000313" key="4">
    <source>
        <dbReference type="Proteomes" id="UP000196778"/>
    </source>
</evidence>
<dbReference type="Gene3D" id="1.10.600.10">
    <property type="entry name" value="Farnesyl Diphosphate Synthase"/>
    <property type="match status" value="1"/>
</dbReference>
<dbReference type="Proteomes" id="UP000196778">
    <property type="component" value="Unassembled WGS sequence"/>
</dbReference>
<dbReference type="InterPro" id="IPR019845">
    <property type="entry name" value="Squalene/phytoene_synthase_CS"/>
</dbReference>
<dbReference type="SFLD" id="SFLDG01212">
    <property type="entry name" value="Phytoene_synthase_like"/>
    <property type="match status" value="1"/>
</dbReference>
<dbReference type="Pfam" id="PF00494">
    <property type="entry name" value="SQS_PSY"/>
    <property type="match status" value="1"/>
</dbReference>
<gene>
    <name evidence="3" type="ORF">FM119_00195</name>
</gene>
<dbReference type="OrthoDB" id="9807580at2"/>
<accession>A0A1R4I7M4</accession>
<dbReference type="SFLD" id="SFLDG01018">
    <property type="entry name" value="Squalene/Phytoene_Synthase_Lik"/>
    <property type="match status" value="1"/>
</dbReference>
<sequence>MSAALDQYTRIAEGAAARVISGYSTSFSMATRLLPSRCRTAVTSVYALVRVADEIVDGVGEGAGLDTGQQREALARLEADVEEATRTGFSGNVVVHAFAVAARASGIDRSLTRPFFHSMEMDLDPRALDEAEQREYVHGSAEVVGLMCLRVFLAGQRVAEADRARLDEGARALGAAFQNINFLRDLADDTDRGRDYLPTEAERLSEDGKDEWVRRIRADFDAAQATIPLLPRDCRPGVAAATGLFGELTRRIARTPVEELRRRRVSVPLPVKGRVIAAAVLTGAPWQK</sequence>
<evidence type="ECO:0000256" key="1">
    <source>
        <dbReference type="ARBA" id="ARBA00004684"/>
    </source>
</evidence>
<dbReference type="AlphaFoldDB" id="A0A1R4I7M4"/>
<dbReference type="SUPFAM" id="SSF48576">
    <property type="entry name" value="Terpenoid synthases"/>
    <property type="match status" value="1"/>
</dbReference>
<name>A0A1R4I7M4_9MICO</name>
<dbReference type="UniPathway" id="UPA00799"/>
<dbReference type="EMBL" id="FUKR01000002">
    <property type="protein sequence ID" value="SJN15696.1"/>
    <property type="molecule type" value="Genomic_DNA"/>
</dbReference>
<evidence type="ECO:0000256" key="2">
    <source>
        <dbReference type="ARBA" id="ARBA00022679"/>
    </source>
</evidence>
<dbReference type="InterPro" id="IPR044843">
    <property type="entry name" value="Trans_IPPS_bact-type"/>
</dbReference>
<dbReference type="EC" id="2.5.1.32" evidence="3"/>
<dbReference type="RefSeq" id="WP_087135678.1">
    <property type="nucleotide sequence ID" value="NZ_FUKR01000002.1"/>
</dbReference>